<dbReference type="Proteomes" id="UP000267096">
    <property type="component" value="Unassembled WGS sequence"/>
</dbReference>
<evidence type="ECO:0000313" key="3">
    <source>
        <dbReference type="Proteomes" id="UP000267096"/>
    </source>
</evidence>
<gene>
    <name evidence="2" type="ORF">ASIM_LOCUS17105</name>
</gene>
<protein>
    <submittedName>
        <fullName evidence="2 4">Uncharacterized protein</fullName>
    </submittedName>
</protein>
<feature type="region of interest" description="Disordered" evidence="1">
    <location>
        <begin position="89"/>
        <end position="115"/>
    </location>
</feature>
<reference evidence="4" key="1">
    <citation type="submission" date="2017-02" db="UniProtKB">
        <authorList>
            <consortium name="WormBaseParasite"/>
        </authorList>
    </citation>
    <scope>IDENTIFICATION</scope>
</reference>
<name>A0A0M3K9Q5_ANISI</name>
<dbReference type="EMBL" id="UYRR01033745">
    <property type="protein sequence ID" value="VDK59517.1"/>
    <property type="molecule type" value="Genomic_DNA"/>
</dbReference>
<evidence type="ECO:0000256" key="1">
    <source>
        <dbReference type="SAM" id="MobiDB-lite"/>
    </source>
</evidence>
<reference evidence="2 3" key="2">
    <citation type="submission" date="2018-11" db="EMBL/GenBank/DDBJ databases">
        <authorList>
            <consortium name="Pathogen Informatics"/>
        </authorList>
    </citation>
    <scope>NUCLEOTIDE SEQUENCE [LARGE SCALE GENOMIC DNA]</scope>
</reference>
<sequence length="115" mass="12825">MYAKQNMIHLNAPLKRSEQRAVRQVDPQCRDHHFKPAMSQVSNSVLPTIHPEQKQQTTGSASSSRSSSAEPNRPIAVVEQSLSMARVDLGSRSSLVESPHHGTPRSVKYRNKVNK</sequence>
<evidence type="ECO:0000313" key="2">
    <source>
        <dbReference type="EMBL" id="VDK59517.1"/>
    </source>
</evidence>
<keyword evidence="3" id="KW-1185">Reference proteome</keyword>
<accession>A0A0M3K9Q5</accession>
<dbReference type="AlphaFoldDB" id="A0A0M3K9Q5"/>
<dbReference type="OrthoDB" id="10550953at2759"/>
<feature type="compositionally biased region" description="Low complexity" evidence="1">
    <location>
        <begin position="60"/>
        <end position="69"/>
    </location>
</feature>
<organism evidence="4">
    <name type="scientific">Anisakis simplex</name>
    <name type="common">Herring worm</name>
    <dbReference type="NCBI Taxonomy" id="6269"/>
    <lineage>
        <taxon>Eukaryota</taxon>
        <taxon>Metazoa</taxon>
        <taxon>Ecdysozoa</taxon>
        <taxon>Nematoda</taxon>
        <taxon>Chromadorea</taxon>
        <taxon>Rhabditida</taxon>
        <taxon>Spirurina</taxon>
        <taxon>Ascaridomorpha</taxon>
        <taxon>Ascaridoidea</taxon>
        <taxon>Anisakidae</taxon>
        <taxon>Anisakis</taxon>
        <taxon>Anisakis simplex complex</taxon>
    </lineage>
</organism>
<evidence type="ECO:0000313" key="4">
    <source>
        <dbReference type="WBParaSite" id="ASIM_0001770001-mRNA-1"/>
    </source>
</evidence>
<proteinExistence type="predicted"/>
<feature type="compositionally biased region" description="Basic and acidic residues" evidence="1">
    <location>
        <begin position="15"/>
        <end position="31"/>
    </location>
</feature>
<feature type="region of interest" description="Disordered" evidence="1">
    <location>
        <begin position="1"/>
        <end position="75"/>
    </location>
</feature>
<dbReference type="WBParaSite" id="ASIM_0001770001-mRNA-1">
    <property type="protein sequence ID" value="ASIM_0001770001-mRNA-1"/>
    <property type="gene ID" value="ASIM_0001770001"/>
</dbReference>